<name>A0A6J4HU61_9PSEU</name>
<feature type="domain" description="Methyltransferase putative zinc binding" evidence="1">
    <location>
        <begin position="9"/>
        <end position="61"/>
    </location>
</feature>
<evidence type="ECO:0000313" key="2">
    <source>
        <dbReference type="EMBL" id="CAA9233461.1"/>
    </source>
</evidence>
<feature type="non-terminal residue" evidence="2">
    <location>
        <position position="165"/>
    </location>
</feature>
<proteinExistence type="predicted"/>
<sequence>MSTPDTLTCRWCGGTDGTVVLDLGDQPAADHFPLADAPGPDPVFPLRMWWCAACGLAQLAEDPTTPEEARGAEPDALVDQARDAVARAEAAGLLPRGGSVAEFGSPHGGSWLGLLGATGLAEADSGAADVVVDCFGLMHAADQRAGLAERAAATAPGGVLLLQFH</sequence>
<organism evidence="2">
    <name type="scientific">uncultured Actinomycetospora sp</name>
    <dbReference type="NCBI Taxonomy" id="1135996"/>
    <lineage>
        <taxon>Bacteria</taxon>
        <taxon>Bacillati</taxon>
        <taxon>Actinomycetota</taxon>
        <taxon>Actinomycetes</taxon>
        <taxon>Pseudonocardiales</taxon>
        <taxon>Pseudonocardiaceae</taxon>
        <taxon>Actinomycetospora</taxon>
        <taxon>environmental samples</taxon>
    </lineage>
</organism>
<dbReference type="Pfam" id="PF08421">
    <property type="entry name" value="Methyltransf_13"/>
    <property type="match status" value="1"/>
</dbReference>
<protein>
    <recommendedName>
        <fullName evidence="1">Methyltransferase putative zinc binding domain-containing protein</fullName>
    </recommendedName>
</protein>
<dbReference type="AlphaFoldDB" id="A0A6J4HU61"/>
<dbReference type="SUPFAM" id="SSF53335">
    <property type="entry name" value="S-adenosyl-L-methionine-dependent methyltransferases"/>
    <property type="match status" value="1"/>
</dbReference>
<dbReference type="Gene3D" id="3.40.50.150">
    <property type="entry name" value="Vaccinia Virus protein VP39"/>
    <property type="match status" value="1"/>
</dbReference>
<dbReference type="EMBL" id="CADCTH010000152">
    <property type="protein sequence ID" value="CAA9233461.1"/>
    <property type="molecule type" value="Genomic_DNA"/>
</dbReference>
<dbReference type="InterPro" id="IPR029063">
    <property type="entry name" value="SAM-dependent_MTases_sf"/>
</dbReference>
<evidence type="ECO:0000259" key="1">
    <source>
        <dbReference type="Pfam" id="PF08421"/>
    </source>
</evidence>
<dbReference type="Gene3D" id="6.20.50.110">
    <property type="entry name" value="Methyltransferase, zinc-binding domain"/>
    <property type="match status" value="1"/>
</dbReference>
<reference evidence="2" key="1">
    <citation type="submission" date="2020-02" db="EMBL/GenBank/DDBJ databases">
        <authorList>
            <person name="Meier V. D."/>
        </authorList>
    </citation>
    <scope>NUCLEOTIDE SEQUENCE</scope>
    <source>
        <strain evidence="2">AVDCRST_MAG54</strain>
    </source>
</reference>
<gene>
    <name evidence="2" type="ORF">AVDCRST_MAG54-1136</name>
</gene>
<dbReference type="InterPro" id="IPR038576">
    <property type="entry name" value="Methyltransf_Zn-bd_dom_put_sf"/>
</dbReference>
<dbReference type="InterPro" id="IPR013630">
    <property type="entry name" value="Methyltransf_Zn-bd_dom_put"/>
</dbReference>
<accession>A0A6J4HU61</accession>